<gene>
    <name evidence="2" type="ORF">BO97DRAFT_286437</name>
</gene>
<feature type="region of interest" description="Disordered" evidence="1">
    <location>
        <begin position="1"/>
        <end position="68"/>
    </location>
</feature>
<dbReference type="EMBL" id="KZ824357">
    <property type="protein sequence ID" value="RAL06749.1"/>
    <property type="molecule type" value="Genomic_DNA"/>
</dbReference>
<name>A0A395HGX5_ASPHC</name>
<organism evidence="2 3">
    <name type="scientific">Aspergillus homomorphus (strain CBS 101889)</name>
    <dbReference type="NCBI Taxonomy" id="1450537"/>
    <lineage>
        <taxon>Eukaryota</taxon>
        <taxon>Fungi</taxon>
        <taxon>Dikarya</taxon>
        <taxon>Ascomycota</taxon>
        <taxon>Pezizomycotina</taxon>
        <taxon>Eurotiomycetes</taxon>
        <taxon>Eurotiomycetidae</taxon>
        <taxon>Eurotiales</taxon>
        <taxon>Aspergillaceae</taxon>
        <taxon>Aspergillus</taxon>
        <taxon>Aspergillus subgen. Circumdati</taxon>
    </lineage>
</organism>
<dbReference type="GeneID" id="37195404"/>
<dbReference type="VEuPathDB" id="FungiDB:BO97DRAFT_286437"/>
<accession>A0A395HGX5</accession>
<evidence type="ECO:0000313" key="3">
    <source>
        <dbReference type="Proteomes" id="UP000248961"/>
    </source>
</evidence>
<evidence type="ECO:0000256" key="1">
    <source>
        <dbReference type="SAM" id="MobiDB-lite"/>
    </source>
</evidence>
<keyword evidence="3" id="KW-1185">Reference proteome</keyword>
<dbReference type="AlphaFoldDB" id="A0A395HGX5"/>
<dbReference type="Proteomes" id="UP000248961">
    <property type="component" value="Unassembled WGS sequence"/>
</dbReference>
<sequence length="161" mass="17722">MGWFDGRSPSSSSSHRHHSRRRSSPSRRSTYSSHNTRHSAPSVFSLGSGINNRAGRSSPSVFSSSSSRRARPRDGFIQRIIHIIQRIFRDAWKYAREHPIKVLTLLVIPLLTTGVLQRLLGMIGIRLPRNLLGGGSTPGRPGGNGLADKIGGLMNIAKMFL</sequence>
<dbReference type="STRING" id="1450537.A0A395HGX5"/>
<feature type="compositionally biased region" description="Basic residues" evidence="1">
    <location>
        <begin position="14"/>
        <end position="25"/>
    </location>
</feature>
<dbReference type="RefSeq" id="XP_025545903.1">
    <property type="nucleotide sequence ID" value="XM_025691115.1"/>
</dbReference>
<reference evidence="2 3" key="1">
    <citation type="submission" date="2018-02" db="EMBL/GenBank/DDBJ databases">
        <title>The genomes of Aspergillus section Nigri reveals drivers in fungal speciation.</title>
        <authorList>
            <consortium name="DOE Joint Genome Institute"/>
            <person name="Vesth T.C."/>
            <person name="Nybo J."/>
            <person name="Theobald S."/>
            <person name="Brandl J."/>
            <person name="Frisvad J.C."/>
            <person name="Nielsen K.F."/>
            <person name="Lyhne E.K."/>
            <person name="Kogle M.E."/>
            <person name="Kuo A."/>
            <person name="Riley R."/>
            <person name="Clum A."/>
            <person name="Nolan M."/>
            <person name="Lipzen A."/>
            <person name="Salamov A."/>
            <person name="Henrissat B."/>
            <person name="Wiebenga A."/>
            <person name="De vries R.P."/>
            <person name="Grigoriev I.V."/>
            <person name="Mortensen U.H."/>
            <person name="Andersen M.R."/>
            <person name="Baker S.E."/>
        </authorList>
    </citation>
    <scope>NUCLEOTIDE SEQUENCE [LARGE SCALE GENOMIC DNA]</scope>
    <source>
        <strain evidence="2 3">CBS 101889</strain>
    </source>
</reference>
<evidence type="ECO:0000313" key="2">
    <source>
        <dbReference type="EMBL" id="RAL06749.1"/>
    </source>
</evidence>
<feature type="compositionally biased region" description="Low complexity" evidence="1">
    <location>
        <begin position="53"/>
        <end position="67"/>
    </location>
</feature>
<proteinExistence type="predicted"/>
<protein>
    <submittedName>
        <fullName evidence="2">Uncharacterized protein</fullName>
    </submittedName>
</protein>